<feature type="signal peptide" evidence="1">
    <location>
        <begin position="1"/>
        <end position="18"/>
    </location>
</feature>
<gene>
    <name evidence="2" type="ORF">AFUS01_LOCUS24393</name>
</gene>
<evidence type="ECO:0000256" key="1">
    <source>
        <dbReference type="SAM" id="SignalP"/>
    </source>
</evidence>
<organism evidence="2 3">
    <name type="scientific">Allacma fusca</name>
    <dbReference type="NCBI Taxonomy" id="39272"/>
    <lineage>
        <taxon>Eukaryota</taxon>
        <taxon>Metazoa</taxon>
        <taxon>Ecdysozoa</taxon>
        <taxon>Arthropoda</taxon>
        <taxon>Hexapoda</taxon>
        <taxon>Collembola</taxon>
        <taxon>Symphypleona</taxon>
        <taxon>Sminthuridae</taxon>
        <taxon>Allacma</taxon>
    </lineage>
</organism>
<keyword evidence="1" id="KW-0732">Signal</keyword>
<sequence length="404" mass="45528">MIIQLVLLFQFVVSGVRTFEDTVELEMFTDRDYKGEAKSYKIERCTFFPWMGTRVSSIKILKGSCLKIFSSKGCSGEHEFIKYPTLVVPLLQKGKWNDRVKSVQPCPIQQVHVKCPHLTFVRRMDFIPGDLTSGITIHCYKPGNKSPSKIINTHDVPLEDFFSSTCKAAVRGIMFTKNHTQDFLERIVPICNFTDSIDHGTLECEEDEALIGLRVQIEHPTKLIKKMELECHKVHTPALNCTPTETFQSVSVCDNSAGLEDMVCKFSQTIGIQVSQSSTKAEKKAHRFYSDFELNASGGLGSILQASFSTKIGFSQESHYNWVSTTSSIWNKVTQVEVSTSTPPGVITRLEQLVGKCSFYNVDVNYFKRIDFFSNSTSGSYDFTKFKEIDSNSSLPLPSIDLVF</sequence>
<accession>A0A8J2PH10</accession>
<name>A0A8J2PH10_9HEXA</name>
<dbReference type="OrthoDB" id="8297064at2759"/>
<dbReference type="EMBL" id="CAJVCH010303906">
    <property type="protein sequence ID" value="CAG7785789.1"/>
    <property type="molecule type" value="Genomic_DNA"/>
</dbReference>
<proteinExistence type="predicted"/>
<protein>
    <submittedName>
        <fullName evidence="2">Uncharacterized protein</fullName>
    </submittedName>
</protein>
<dbReference type="AlphaFoldDB" id="A0A8J2PH10"/>
<comment type="caution">
    <text evidence="2">The sequence shown here is derived from an EMBL/GenBank/DDBJ whole genome shotgun (WGS) entry which is preliminary data.</text>
</comment>
<evidence type="ECO:0000313" key="2">
    <source>
        <dbReference type="EMBL" id="CAG7785789.1"/>
    </source>
</evidence>
<feature type="chain" id="PRO_5035312899" evidence="1">
    <location>
        <begin position="19"/>
        <end position="404"/>
    </location>
</feature>
<keyword evidence="3" id="KW-1185">Reference proteome</keyword>
<evidence type="ECO:0000313" key="3">
    <source>
        <dbReference type="Proteomes" id="UP000708208"/>
    </source>
</evidence>
<dbReference type="Proteomes" id="UP000708208">
    <property type="component" value="Unassembled WGS sequence"/>
</dbReference>
<reference evidence="2" key="1">
    <citation type="submission" date="2021-06" db="EMBL/GenBank/DDBJ databases">
        <authorList>
            <person name="Hodson N. C."/>
            <person name="Mongue J. A."/>
            <person name="Jaron S. K."/>
        </authorList>
    </citation>
    <scope>NUCLEOTIDE SEQUENCE</scope>
</reference>